<evidence type="ECO:0000259" key="3">
    <source>
        <dbReference type="PROSITE" id="PS50003"/>
    </source>
</evidence>
<sequence length="1437" mass="161732">MGSFARELMELNRCMASIAAASLEVHETGRALRVQTETPHLVSMGSGRLSTAVTLHPLPEVIIIIKMVEITIKNDPNNYNYIVILGRQSQIVFFSIFLSVFNEINILCCKITIGSNRDADILVAGTGVESMHCAIENNNGVVTLFPINGNTFIDGVAINSPVRLAQGCMLSIGRSNYMRFNHPAEAKHLRSVFPHSRISMAPISFALPDGQPQENHHLERKPPVAPRKSPRNSCSDDEMGFLSKLTKFEMLSKQNRTNCVSPKVFPAGALTTNVPADQILGHSRSSSLVSLTKSPVNGFTMNGNVDSVSQNSIIYHDETRQRSESRLSTPRSNNAANVQCQNHNQIRMYSAETYLKTCKPYHENNNKNARSPYVGMTSPKIVTARSDDLMSRSMTCQSSNELDHLVDRDFDMSQSLIVTKTTTTEFLQLEKYGSNPNICNASGDANVEILRPSNAHGFGSNPNVKRILPPSPAFNRNPRYSEQKRVYARIKSPTPSVGSNCSLEELRERQADAENKRREAETKRKQAQEERLREQEVERQEKMRLEEILAMCAEYERQSTIEKPRQPNRIITNGSLPRDKRLGYTSFDSPKSPSKNQPHFSFDTIKQTNWGASYENVSVQNSKVIFQNGNSSANRRDQSAQVENRNASVGSPHTNTPNNNQPAKYSNVHNKNANYSFSGSISRGSNYENVSTDNNKKSGSYIAGTGNCMKAEDDTKGSSSTYGTIRLNGAKIEPQTTQNGNASIYENVVLSPTTRNNNQNHSMPKKNSQLSNSYEMIENKLAISNDDLLEAIEQLSMLSKSKEIYVTPKRNNSEKDNAKSNEVKADKERKQLEEEDRKKYIEFLQNEKLHILGNMDALKRSVAEIEIQEEEISRELELEKALVSAEYESESLKLTQDEGEKIKVQMRINELEREMAEDNATHSNLQAEAKQRVQKVQQACVQLDEQLTNCTDEIMQLDIANKLTVQQDVLESERKAFEDLEFHHLEEEASKLATREELQRYLSDLTSKIENRKLQLTHLESQRSEAKNTATKEARSLERQKLGHLKRLEEARNRVREINEELGYLAQNSAECSEEKRSPSREDFDRISRVTNDSPIVNNQGSLGRKTIESLKEIERNRQLHLAKQGSQVISEERRRVEELKRRVQDEVRSQWEERKMNCASFNSVESGEESSSYSTGPTESGSGSTDGAEGGNGEKLSPSKLSELTSPSSGPLNNSYSLLQNDNMRDDRRTSMEGERLSDNSGGGSGSGGGGGGIIDGNGSRPLSQTSSEMDTLGPLQPVKHREKAKLQRPLTRYLPIKSESLDLRHHIETAGHQLPLIYDVTVDTTSCSGYLSKMSKKFHHWNKRWFVFDRRRKMLSYYSDNTSKKARGVIYFQSIEEVYVDHMNTVRSPQPSLTFIVKTSSRLYHLMAPSPEAMRVWVDVVFTGAEGYHEFDHGV</sequence>
<feature type="compositionally biased region" description="Low complexity" evidence="2">
    <location>
        <begin position="1164"/>
        <end position="1186"/>
    </location>
</feature>
<feature type="compositionally biased region" description="Basic and acidic residues" evidence="2">
    <location>
        <begin position="1073"/>
        <end position="1088"/>
    </location>
</feature>
<dbReference type="PANTHER" id="PTHR12156">
    <property type="entry name" value="PLECKSTRIN HOMOLOGY-LIKE DOMAIN, FAMILY B, MEMBER 3"/>
    <property type="match status" value="1"/>
</dbReference>
<name>A0A195BIR5_9HYME</name>
<dbReference type="InterPro" id="IPR001849">
    <property type="entry name" value="PH_domain"/>
</dbReference>
<evidence type="ECO:0000313" key="4">
    <source>
        <dbReference type="EMBL" id="KYM84301.1"/>
    </source>
</evidence>
<protein>
    <submittedName>
        <fullName evidence="4">Pleckstrin homology-like domain family B member 2</fullName>
    </submittedName>
</protein>
<evidence type="ECO:0000256" key="2">
    <source>
        <dbReference type="SAM" id="MobiDB-lite"/>
    </source>
</evidence>
<feature type="compositionally biased region" description="Basic and acidic residues" evidence="2">
    <location>
        <begin position="1020"/>
        <end position="1038"/>
    </location>
</feature>
<dbReference type="CDD" id="cd22249">
    <property type="entry name" value="UDM1_RNF168_RNF169-like"/>
    <property type="match status" value="1"/>
</dbReference>
<feature type="compositionally biased region" description="Basic and acidic residues" evidence="2">
    <location>
        <begin position="1224"/>
        <end position="1239"/>
    </location>
</feature>
<dbReference type="EMBL" id="KQ976465">
    <property type="protein sequence ID" value="KYM84301.1"/>
    <property type="molecule type" value="Genomic_DNA"/>
</dbReference>
<feature type="region of interest" description="Disordered" evidence="2">
    <location>
        <begin position="455"/>
        <end position="535"/>
    </location>
</feature>
<feature type="compositionally biased region" description="Polar residues" evidence="2">
    <location>
        <begin position="1200"/>
        <end position="1223"/>
    </location>
</feature>
<feature type="region of interest" description="Disordered" evidence="2">
    <location>
        <begin position="559"/>
        <end position="601"/>
    </location>
</feature>
<accession>A0A195BIR5</accession>
<feature type="coiled-coil region" evidence="1">
    <location>
        <begin position="1123"/>
        <end position="1150"/>
    </location>
</feature>
<dbReference type="Gene3D" id="2.60.200.20">
    <property type="match status" value="1"/>
</dbReference>
<feature type="region of interest" description="Disordered" evidence="2">
    <location>
        <begin position="205"/>
        <end position="236"/>
    </location>
</feature>
<dbReference type="InterPro" id="IPR000253">
    <property type="entry name" value="FHA_dom"/>
</dbReference>
<feature type="region of interest" description="Disordered" evidence="2">
    <location>
        <begin position="1019"/>
        <end position="1038"/>
    </location>
</feature>
<dbReference type="PANTHER" id="PTHR12156:SF5">
    <property type="entry name" value="FI18040P1"/>
    <property type="match status" value="1"/>
</dbReference>
<organism evidence="4 5">
    <name type="scientific">Atta colombica</name>
    <dbReference type="NCBI Taxonomy" id="520822"/>
    <lineage>
        <taxon>Eukaryota</taxon>
        <taxon>Metazoa</taxon>
        <taxon>Ecdysozoa</taxon>
        <taxon>Arthropoda</taxon>
        <taxon>Hexapoda</taxon>
        <taxon>Insecta</taxon>
        <taxon>Pterygota</taxon>
        <taxon>Neoptera</taxon>
        <taxon>Endopterygota</taxon>
        <taxon>Hymenoptera</taxon>
        <taxon>Apocrita</taxon>
        <taxon>Aculeata</taxon>
        <taxon>Formicoidea</taxon>
        <taxon>Formicidae</taxon>
        <taxon>Myrmicinae</taxon>
        <taxon>Atta</taxon>
    </lineage>
</organism>
<dbReference type="Pfam" id="PF00498">
    <property type="entry name" value="FHA"/>
    <property type="match status" value="1"/>
</dbReference>
<dbReference type="SUPFAM" id="SSF49879">
    <property type="entry name" value="SMAD/FHA domain"/>
    <property type="match status" value="1"/>
</dbReference>
<proteinExistence type="predicted"/>
<dbReference type="SUPFAM" id="SSF50729">
    <property type="entry name" value="PH domain-like"/>
    <property type="match status" value="1"/>
</dbReference>
<gene>
    <name evidence="4" type="ORF">ALC53_05394</name>
</gene>
<feature type="region of interest" description="Disordered" evidence="2">
    <location>
        <begin position="808"/>
        <end position="831"/>
    </location>
</feature>
<dbReference type="Pfam" id="PF00169">
    <property type="entry name" value="PH"/>
    <property type="match status" value="1"/>
</dbReference>
<reference evidence="4 5" key="1">
    <citation type="submission" date="2015-09" db="EMBL/GenBank/DDBJ databases">
        <title>Atta colombica WGS genome.</title>
        <authorList>
            <person name="Nygaard S."/>
            <person name="Hu H."/>
            <person name="Boomsma J."/>
            <person name="Zhang G."/>
        </authorList>
    </citation>
    <scope>NUCLEOTIDE SEQUENCE [LARGE SCALE GENOMIC DNA]</scope>
    <source>
        <strain evidence="4">Treedump-2</strain>
        <tissue evidence="4">Whole body</tissue>
    </source>
</reference>
<evidence type="ECO:0000313" key="5">
    <source>
        <dbReference type="Proteomes" id="UP000078540"/>
    </source>
</evidence>
<feature type="compositionally biased region" description="Polar residues" evidence="2">
    <location>
        <begin position="1262"/>
        <end position="1271"/>
    </location>
</feature>
<feature type="compositionally biased region" description="Polar residues" evidence="2">
    <location>
        <begin position="586"/>
        <end position="601"/>
    </location>
</feature>
<feature type="compositionally biased region" description="Basic and acidic residues" evidence="2">
    <location>
        <begin position="811"/>
        <end position="831"/>
    </location>
</feature>
<dbReference type="PROSITE" id="PS50003">
    <property type="entry name" value="PH_DOMAIN"/>
    <property type="match status" value="1"/>
</dbReference>
<dbReference type="SMART" id="SM00233">
    <property type="entry name" value="PH"/>
    <property type="match status" value="1"/>
</dbReference>
<feature type="compositionally biased region" description="Basic and acidic residues" evidence="2">
    <location>
        <begin position="504"/>
        <end position="535"/>
    </location>
</feature>
<feature type="domain" description="PH" evidence="3">
    <location>
        <begin position="1326"/>
        <end position="1428"/>
    </location>
</feature>
<feature type="compositionally biased region" description="Polar residues" evidence="2">
    <location>
        <begin position="1089"/>
        <end position="1101"/>
    </location>
</feature>
<dbReference type="InterPro" id="IPR008984">
    <property type="entry name" value="SMAD_FHA_dom_sf"/>
</dbReference>
<feature type="region of interest" description="Disordered" evidence="2">
    <location>
        <begin position="1161"/>
        <end position="1288"/>
    </location>
</feature>
<evidence type="ECO:0000256" key="1">
    <source>
        <dbReference type="SAM" id="Coils"/>
    </source>
</evidence>
<feature type="region of interest" description="Disordered" evidence="2">
    <location>
        <begin position="1068"/>
        <end position="1101"/>
    </location>
</feature>
<dbReference type="Gene3D" id="2.30.29.30">
    <property type="entry name" value="Pleckstrin-homology domain (PH domain)/Phosphotyrosine-binding domain (PTB)"/>
    <property type="match status" value="1"/>
</dbReference>
<feature type="region of interest" description="Disordered" evidence="2">
    <location>
        <begin position="629"/>
        <end position="665"/>
    </location>
</feature>
<dbReference type="Proteomes" id="UP000078540">
    <property type="component" value="Unassembled WGS sequence"/>
</dbReference>
<dbReference type="InterPro" id="IPR011993">
    <property type="entry name" value="PH-like_dom_sf"/>
</dbReference>
<keyword evidence="1" id="KW-0175">Coiled coil</keyword>
<feature type="compositionally biased region" description="Polar residues" evidence="2">
    <location>
        <begin position="493"/>
        <end position="502"/>
    </location>
</feature>
<feature type="compositionally biased region" description="Gly residues" evidence="2">
    <location>
        <begin position="1242"/>
        <end position="1257"/>
    </location>
</feature>
<keyword evidence="5" id="KW-1185">Reference proteome</keyword>
<dbReference type="InterPro" id="IPR052212">
    <property type="entry name" value="PH-like_domain"/>
</dbReference>